<name>I5B0T6_9BACT</name>
<accession>I5B0T6</accession>
<reference evidence="3 4" key="1">
    <citation type="submission" date="2011-09" db="EMBL/GenBank/DDBJ databases">
        <authorList>
            <consortium name="US DOE Joint Genome Institute (JGI-PGF)"/>
            <person name="Lucas S."/>
            <person name="Han J."/>
            <person name="Lapidus A."/>
            <person name="Cheng J.-F."/>
            <person name="Goodwin L."/>
            <person name="Pitluck S."/>
            <person name="Peters L."/>
            <person name="Land M.L."/>
            <person name="Hauser L."/>
            <person name="Orellana R."/>
            <person name="Lovley D."/>
            <person name="Woyke T.J."/>
        </authorList>
    </citation>
    <scope>NUCLEOTIDE SEQUENCE [LARGE SCALE GENOMIC DNA]</scope>
    <source>
        <strain evidence="3 4">2ac9</strain>
    </source>
</reference>
<reference evidence="3 4" key="2">
    <citation type="submission" date="2012-02" db="EMBL/GenBank/DDBJ databases">
        <title>Improved High-Quality Draft sequence of Desulfobacter postgatei 2ac9.</title>
        <authorList>
            <consortium name="US DOE Joint Genome Institute"/>
            <person name="Lucas S."/>
            <person name="Han J."/>
            <person name="Lapidus A."/>
            <person name="Cheng J.-F."/>
            <person name="Goodwin L."/>
            <person name="Pitluck S."/>
            <person name="Peters L."/>
            <person name="Ovchinnikova G."/>
            <person name="Held B."/>
            <person name="Detter J.C."/>
            <person name="Han C."/>
            <person name="Tapia R."/>
            <person name="Land M."/>
            <person name="Hauser L."/>
            <person name="Kyrpides N."/>
            <person name="Ivanova N."/>
            <person name="Pagani I."/>
            <person name="Orellana R."/>
            <person name="Lovley D."/>
            <person name="Woyke T."/>
        </authorList>
    </citation>
    <scope>NUCLEOTIDE SEQUENCE [LARGE SCALE GENOMIC DNA]</scope>
    <source>
        <strain evidence="3 4">2ac9</strain>
    </source>
</reference>
<dbReference type="HOGENOM" id="CLU_1624479_0_0_7"/>
<dbReference type="eggNOG" id="COG4726">
    <property type="taxonomic scope" value="Bacteria"/>
</dbReference>
<gene>
    <name evidence="3" type="ORF">DespoDRAFT_01131</name>
</gene>
<proteinExistence type="predicted"/>
<keyword evidence="1" id="KW-0472">Membrane</keyword>
<dbReference type="Pfam" id="PF14341">
    <property type="entry name" value="PilX_N"/>
    <property type="match status" value="1"/>
</dbReference>
<keyword evidence="1" id="KW-1133">Transmembrane helix</keyword>
<protein>
    <recommendedName>
        <fullName evidence="2">Type 4 fimbrial biogenesis protein PilX N-terminal domain-containing protein</fullName>
    </recommendedName>
</protein>
<dbReference type="InterPro" id="IPR025746">
    <property type="entry name" value="PilX_N_dom"/>
</dbReference>
<dbReference type="Proteomes" id="UP000005778">
    <property type="component" value="Chromosome"/>
</dbReference>
<dbReference type="RefSeq" id="WP_004072033.1">
    <property type="nucleotide sequence ID" value="NZ_CM001488.1"/>
</dbReference>
<feature type="domain" description="Type 4 fimbrial biogenesis protein PilX N-terminal" evidence="2">
    <location>
        <begin position="16"/>
        <end position="66"/>
    </location>
</feature>
<dbReference type="STRING" id="879212.DespoDRAFT_01131"/>
<keyword evidence="1" id="KW-0812">Transmembrane</keyword>
<sequence length="180" mass="20466">MIKHIQQPVKDIHNEKGFALITTLLVLSILTFIGIAATNTTNFELKIAGNERVAYQRFYIADSGWKQSGPFLNTLATPPAYINVNPADVDYNYVWDDYKHLVRNFGDRTDFPDANDPPEDYPVDGSVSGLPYWYRIQHDGDRQAAGFGPEYRDFRYQVSCNADGTTEVNTIVRKVYKVGY</sequence>
<evidence type="ECO:0000259" key="2">
    <source>
        <dbReference type="Pfam" id="PF14341"/>
    </source>
</evidence>
<evidence type="ECO:0000256" key="1">
    <source>
        <dbReference type="SAM" id="Phobius"/>
    </source>
</evidence>
<dbReference type="OrthoDB" id="5418080at2"/>
<evidence type="ECO:0000313" key="4">
    <source>
        <dbReference type="Proteomes" id="UP000005778"/>
    </source>
</evidence>
<dbReference type="AlphaFoldDB" id="I5B0T6"/>
<feature type="transmembrane region" description="Helical" evidence="1">
    <location>
        <begin position="18"/>
        <end position="37"/>
    </location>
</feature>
<dbReference type="EMBL" id="CM001488">
    <property type="protein sequence ID" value="EIM63099.1"/>
    <property type="molecule type" value="Genomic_DNA"/>
</dbReference>
<keyword evidence="4" id="KW-1185">Reference proteome</keyword>
<organism evidence="3 4">
    <name type="scientific">Desulfobacter postgatei 2ac9</name>
    <dbReference type="NCBI Taxonomy" id="879212"/>
    <lineage>
        <taxon>Bacteria</taxon>
        <taxon>Pseudomonadati</taxon>
        <taxon>Thermodesulfobacteriota</taxon>
        <taxon>Desulfobacteria</taxon>
        <taxon>Desulfobacterales</taxon>
        <taxon>Desulfobacteraceae</taxon>
        <taxon>Desulfobacter</taxon>
    </lineage>
</organism>
<evidence type="ECO:0000313" key="3">
    <source>
        <dbReference type="EMBL" id="EIM63099.1"/>
    </source>
</evidence>